<evidence type="ECO:0000256" key="4">
    <source>
        <dbReference type="ARBA" id="ARBA00022833"/>
    </source>
</evidence>
<dbReference type="SUPFAM" id="SSF63411">
    <property type="entry name" value="LuxS/MPP-like metallohydrolase"/>
    <property type="match status" value="2"/>
</dbReference>
<dbReference type="InParanoid" id="A0A7X0MX67"/>
<comment type="similarity">
    <text evidence="1">Belongs to the peptidase M16 family.</text>
</comment>
<dbReference type="PANTHER" id="PTHR43690">
    <property type="entry name" value="NARDILYSIN"/>
    <property type="match status" value="1"/>
</dbReference>
<feature type="domain" description="Peptidase M16 N-terminal" evidence="8">
    <location>
        <begin position="81"/>
        <end position="193"/>
    </location>
</feature>
<evidence type="ECO:0000259" key="9">
    <source>
        <dbReference type="Pfam" id="PF05193"/>
    </source>
</evidence>
<feature type="domain" description="Peptidase M16 C-terminal" evidence="9">
    <location>
        <begin position="245"/>
        <end position="413"/>
    </location>
</feature>
<feature type="compositionally biased region" description="Polar residues" evidence="6">
    <location>
        <begin position="683"/>
        <end position="692"/>
    </location>
</feature>
<organism evidence="10 11">
    <name type="scientific">Pseudoteredinibacter isoporae</name>
    <dbReference type="NCBI Taxonomy" id="570281"/>
    <lineage>
        <taxon>Bacteria</taxon>
        <taxon>Pseudomonadati</taxon>
        <taxon>Pseudomonadota</taxon>
        <taxon>Gammaproteobacteria</taxon>
        <taxon>Cellvibrionales</taxon>
        <taxon>Cellvibrionaceae</taxon>
        <taxon>Pseudoteredinibacter</taxon>
    </lineage>
</organism>
<reference evidence="10 11" key="1">
    <citation type="submission" date="2020-08" db="EMBL/GenBank/DDBJ databases">
        <title>Genomic Encyclopedia of Type Strains, Phase IV (KMG-IV): sequencing the most valuable type-strain genomes for metagenomic binning, comparative biology and taxonomic classification.</title>
        <authorList>
            <person name="Goeker M."/>
        </authorList>
    </citation>
    <scope>NUCLEOTIDE SEQUENCE [LARGE SCALE GENOMIC DNA]</scope>
    <source>
        <strain evidence="10 11">DSM 22368</strain>
    </source>
</reference>
<dbReference type="AlphaFoldDB" id="A0A7X0MX67"/>
<accession>A0A7X0MX67</accession>
<dbReference type="GO" id="GO:0008237">
    <property type="term" value="F:metallopeptidase activity"/>
    <property type="evidence" value="ECO:0007669"/>
    <property type="project" value="UniProtKB-KW"/>
</dbReference>
<evidence type="ECO:0000313" key="10">
    <source>
        <dbReference type="EMBL" id="MBB6521734.1"/>
    </source>
</evidence>
<keyword evidence="11" id="KW-1185">Reference proteome</keyword>
<feature type="transmembrane region" description="Helical" evidence="7">
    <location>
        <begin position="484"/>
        <end position="503"/>
    </location>
</feature>
<dbReference type="InterPro" id="IPR007863">
    <property type="entry name" value="Peptidase_M16_C"/>
</dbReference>
<sequence length="707" mass="81957">MHPNSSSHSPVHKRLLSLMARGLFALLLLVSPQLFADAGALGPDTESNEPQTLVSSHENVESPFANIESWRYPNGLQVYFKAMPKSEIVTFRMTLPVGGWHDPENRTGLAHFTEHMLFTGSKGYNKAEFEKLVDDRGGQNNASTTVKRTDYWLELPDHEWEFGIDWFGQLLFDHQFIEEHVKEERRAVILERDLKPETPLEIINRWFINPEWSRQKDEWTQMLGLEIPHQRLIGTWDDVRATETKDIQAFYDRYYGPQNMTIMLAGNFPRDKVKAYVDKHFASIEPHGEHIQTYAAAKPNFGERRQFNFSSRRGHVHELRHYIPDMDRNDVQWLWLLRTLLYNDLNTELRKNRQATYGVDVSFHIVQGHGRLISNGNFDPGFEEEAFAYIEKIYQQLREGTMPAEQFETLRKKVLDALLLDHHTPWSISGWVSSIFYDRNLMGDSIPDLYQFAKDATQEELASWMQSNIQNDLSITRTLRPSPIWPLANMGIMIAIILLSFSLGRRFLISPLDLHQHLYVRKVLYGPVVSILGCIAFICISFLLIQAMAVSAQYIQLHIVSSIDSFWLNTAWDMLLAALATIVILNIPARIPRKLILAPDHWRVKCLSYRSSIYAYEEIRDAQEKHLFQVMFSWKAFPCRIFHWGLFSKGLLIQLESSSYFIQTRENEDVIAELMRRKKAQYSDKNQGGTNTEKSEKKSTLYIAPAA</sequence>
<evidence type="ECO:0000256" key="5">
    <source>
        <dbReference type="ARBA" id="ARBA00023049"/>
    </source>
</evidence>
<evidence type="ECO:0000259" key="8">
    <source>
        <dbReference type="Pfam" id="PF00675"/>
    </source>
</evidence>
<dbReference type="RefSeq" id="WP_166844634.1">
    <property type="nucleotide sequence ID" value="NZ_JAAONY010000002.1"/>
</dbReference>
<evidence type="ECO:0000256" key="3">
    <source>
        <dbReference type="ARBA" id="ARBA00022801"/>
    </source>
</evidence>
<evidence type="ECO:0000313" key="11">
    <source>
        <dbReference type="Proteomes" id="UP000528457"/>
    </source>
</evidence>
<evidence type="ECO:0000256" key="1">
    <source>
        <dbReference type="ARBA" id="ARBA00007261"/>
    </source>
</evidence>
<comment type="caution">
    <text evidence="10">The sequence shown here is derived from an EMBL/GenBank/DDBJ whole genome shotgun (WGS) entry which is preliminary data.</text>
</comment>
<gene>
    <name evidence="10" type="ORF">HNR48_002019</name>
</gene>
<keyword evidence="4" id="KW-0862">Zinc</keyword>
<dbReference type="InterPro" id="IPR011765">
    <property type="entry name" value="Pept_M16_N"/>
</dbReference>
<name>A0A7X0MX67_9GAMM</name>
<keyword evidence="7" id="KW-0472">Membrane</keyword>
<dbReference type="GO" id="GO:0046872">
    <property type="term" value="F:metal ion binding"/>
    <property type="evidence" value="ECO:0007669"/>
    <property type="project" value="InterPro"/>
</dbReference>
<dbReference type="Gene3D" id="3.30.830.10">
    <property type="entry name" value="Metalloenzyme, LuxS/M16 peptidase-like"/>
    <property type="match status" value="2"/>
</dbReference>
<dbReference type="PANTHER" id="PTHR43690:SF17">
    <property type="entry name" value="PROTEIN YHJJ"/>
    <property type="match status" value="1"/>
</dbReference>
<dbReference type="InterPro" id="IPR011249">
    <property type="entry name" value="Metalloenz_LuxS/M16"/>
</dbReference>
<protein>
    <submittedName>
        <fullName evidence="10">Putative Zn-dependent peptidase</fullName>
    </submittedName>
</protein>
<keyword evidence="3" id="KW-0378">Hydrolase</keyword>
<keyword evidence="2" id="KW-0645">Protease</keyword>
<keyword evidence="5" id="KW-0482">Metalloprotease</keyword>
<dbReference type="Proteomes" id="UP000528457">
    <property type="component" value="Unassembled WGS sequence"/>
</dbReference>
<proteinExistence type="inferred from homology"/>
<evidence type="ECO:0000256" key="6">
    <source>
        <dbReference type="SAM" id="MobiDB-lite"/>
    </source>
</evidence>
<evidence type="ECO:0000256" key="2">
    <source>
        <dbReference type="ARBA" id="ARBA00022670"/>
    </source>
</evidence>
<keyword evidence="7" id="KW-1133">Transmembrane helix</keyword>
<keyword evidence="7" id="KW-0812">Transmembrane</keyword>
<feature type="region of interest" description="Disordered" evidence="6">
    <location>
        <begin position="682"/>
        <end position="707"/>
    </location>
</feature>
<evidence type="ECO:0000256" key="7">
    <source>
        <dbReference type="SAM" id="Phobius"/>
    </source>
</evidence>
<dbReference type="Pfam" id="PF00675">
    <property type="entry name" value="Peptidase_M16"/>
    <property type="match status" value="1"/>
</dbReference>
<feature type="transmembrane region" description="Helical" evidence="7">
    <location>
        <begin position="566"/>
        <end position="587"/>
    </location>
</feature>
<dbReference type="EMBL" id="JACHHT010000002">
    <property type="protein sequence ID" value="MBB6521734.1"/>
    <property type="molecule type" value="Genomic_DNA"/>
</dbReference>
<dbReference type="GO" id="GO:0006508">
    <property type="term" value="P:proteolysis"/>
    <property type="evidence" value="ECO:0007669"/>
    <property type="project" value="UniProtKB-KW"/>
</dbReference>
<dbReference type="Pfam" id="PF05193">
    <property type="entry name" value="Peptidase_M16_C"/>
    <property type="match status" value="1"/>
</dbReference>
<feature type="transmembrane region" description="Helical" evidence="7">
    <location>
        <begin position="524"/>
        <end position="546"/>
    </location>
</feature>
<dbReference type="InterPro" id="IPR050626">
    <property type="entry name" value="Peptidase_M16"/>
</dbReference>